<dbReference type="InterPro" id="IPR007110">
    <property type="entry name" value="Ig-like_dom"/>
</dbReference>
<dbReference type="OrthoDB" id="8923679at2759"/>
<dbReference type="EMBL" id="KN716300">
    <property type="protein sequence ID" value="KJH47597.1"/>
    <property type="molecule type" value="Genomic_DNA"/>
</dbReference>
<protein>
    <submittedName>
        <fullName evidence="7">Immunoglobulin domain protein</fullName>
    </submittedName>
</protein>
<evidence type="ECO:0000256" key="2">
    <source>
        <dbReference type="ARBA" id="ARBA00022737"/>
    </source>
</evidence>
<dbReference type="InterPro" id="IPR013783">
    <property type="entry name" value="Ig-like_fold"/>
</dbReference>
<name>A0A0D8XUT7_DICVI</name>
<accession>A0A0D8XUT7</accession>
<dbReference type="InterPro" id="IPR003598">
    <property type="entry name" value="Ig_sub2"/>
</dbReference>
<reference evidence="8" key="2">
    <citation type="journal article" date="2016" name="Sci. Rep.">
        <title>Dictyocaulus viviparus genome, variome and transcriptome elucidate lungworm biology and support future intervention.</title>
        <authorList>
            <person name="McNulty S.N."/>
            <person name="Strube C."/>
            <person name="Rosa B.A."/>
            <person name="Martin J.C."/>
            <person name="Tyagi R."/>
            <person name="Choi Y.J."/>
            <person name="Wang Q."/>
            <person name="Hallsworth Pepin K."/>
            <person name="Zhang X."/>
            <person name="Ozersky P."/>
            <person name="Wilson R.K."/>
            <person name="Sternberg P.W."/>
            <person name="Gasser R.B."/>
            <person name="Mitreva M."/>
        </authorList>
    </citation>
    <scope>NUCLEOTIDE SEQUENCE [LARGE SCALE GENOMIC DNA]</scope>
    <source>
        <strain evidence="8">HannoverDv2000</strain>
    </source>
</reference>
<gene>
    <name evidence="7" type="ORF">DICVIV_06304</name>
</gene>
<dbReference type="Pfam" id="PF13927">
    <property type="entry name" value="Ig_3"/>
    <property type="match status" value="1"/>
</dbReference>
<evidence type="ECO:0000256" key="4">
    <source>
        <dbReference type="ARBA" id="ARBA00023319"/>
    </source>
</evidence>
<organism evidence="7 8">
    <name type="scientific">Dictyocaulus viviparus</name>
    <name type="common">Bovine lungworm</name>
    <dbReference type="NCBI Taxonomy" id="29172"/>
    <lineage>
        <taxon>Eukaryota</taxon>
        <taxon>Metazoa</taxon>
        <taxon>Ecdysozoa</taxon>
        <taxon>Nematoda</taxon>
        <taxon>Chromadorea</taxon>
        <taxon>Rhabditida</taxon>
        <taxon>Rhabditina</taxon>
        <taxon>Rhabditomorpha</taxon>
        <taxon>Strongyloidea</taxon>
        <taxon>Metastrongylidae</taxon>
        <taxon>Dictyocaulus</taxon>
    </lineage>
</organism>
<dbReference type="Proteomes" id="UP000053766">
    <property type="component" value="Unassembled WGS sequence"/>
</dbReference>
<keyword evidence="5" id="KW-1133">Transmembrane helix</keyword>
<evidence type="ECO:0000256" key="5">
    <source>
        <dbReference type="SAM" id="Phobius"/>
    </source>
</evidence>
<feature type="domain" description="Ig-like" evidence="6">
    <location>
        <begin position="460"/>
        <end position="502"/>
    </location>
</feature>
<keyword evidence="5" id="KW-0812">Transmembrane</keyword>
<evidence type="ECO:0000256" key="1">
    <source>
        <dbReference type="ARBA" id="ARBA00022729"/>
    </source>
</evidence>
<dbReference type="SUPFAM" id="SSF48726">
    <property type="entry name" value="Immunoglobulin"/>
    <property type="match status" value="4"/>
</dbReference>
<evidence type="ECO:0000313" key="7">
    <source>
        <dbReference type="EMBL" id="KJH47597.1"/>
    </source>
</evidence>
<keyword evidence="1" id="KW-0732">Signal</keyword>
<dbReference type="Gene3D" id="2.60.40.10">
    <property type="entry name" value="Immunoglobulins"/>
    <property type="match status" value="3"/>
</dbReference>
<dbReference type="InterPro" id="IPR003599">
    <property type="entry name" value="Ig_sub"/>
</dbReference>
<dbReference type="PANTHER" id="PTHR12231">
    <property type="entry name" value="CTX-RELATED TYPE I TRANSMEMBRANE PROTEIN"/>
    <property type="match status" value="1"/>
</dbReference>
<dbReference type="InterPro" id="IPR036179">
    <property type="entry name" value="Ig-like_dom_sf"/>
</dbReference>
<evidence type="ECO:0000313" key="8">
    <source>
        <dbReference type="Proteomes" id="UP000053766"/>
    </source>
</evidence>
<dbReference type="SMART" id="SM00409">
    <property type="entry name" value="IG"/>
    <property type="match status" value="3"/>
</dbReference>
<proteinExistence type="predicted"/>
<dbReference type="Pfam" id="PF13895">
    <property type="entry name" value="Ig_2"/>
    <property type="match status" value="1"/>
</dbReference>
<dbReference type="GO" id="GO:0043005">
    <property type="term" value="C:neuron projection"/>
    <property type="evidence" value="ECO:0007669"/>
    <property type="project" value="TreeGrafter"/>
</dbReference>
<evidence type="ECO:0000259" key="6">
    <source>
        <dbReference type="PROSITE" id="PS50835"/>
    </source>
</evidence>
<sequence>MYSRTIISQLYIHFIVIFLFQICQVRSIFGHPPSFRDEDYPTSITLNEGQSLLLNCRAEFAEQFYWLKNGHHTFVETNLYQIVESSRNDSGVYRCVASNEVASTLSPSIRVNIEYLDGFEESDMSDHFISATEGGYFVIKRPMLIANTERIANAKYSWYNNDKQVYSSDSCYVTSRGDLVVLDATSSDFGNYKVVASIDGLGEVISKVFVVRKNNDMVDPSDVLRIIYFSDSRKIVLSEPSGMKIETFDCVSSLKDGVRTRWFMNERSVSGNERGISLSQNNRSLLIKLPDALDSVCLNDFTLYFSAFCILIKNYFSDLQNLSEYKLDCKADASSGVMFDRRSLTIDIIEIPILKPAPTEIFRPLGSALTIPCSRKRRRDISSSIQWYFNGREFATRKSRLVIQKLSRKDYGIYQCEASNDAGSTMNTVWVKEGMSPTTDFLRSEDEPVEEVSGIGFGAPVIITPPKNHSFIVGSKALKLQCIATGVPSTTIIWRFHGKYYK</sequence>
<keyword evidence="2" id="KW-0677">Repeat</keyword>
<feature type="transmembrane region" description="Helical" evidence="5">
    <location>
        <begin position="12"/>
        <end position="29"/>
    </location>
</feature>
<dbReference type="InterPro" id="IPR051170">
    <property type="entry name" value="Neural/epithelial_adhesion"/>
</dbReference>
<dbReference type="AlphaFoldDB" id="A0A0D8XUT7"/>
<dbReference type="CDD" id="cd00096">
    <property type="entry name" value="Ig"/>
    <property type="match status" value="1"/>
</dbReference>
<keyword evidence="8" id="KW-1185">Reference proteome</keyword>
<dbReference type="STRING" id="29172.A0A0D8XUT7"/>
<evidence type="ECO:0000256" key="3">
    <source>
        <dbReference type="ARBA" id="ARBA00023157"/>
    </source>
</evidence>
<feature type="domain" description="Ig-like" evidence="6">
    <location>
        <begin position="352"/>
        <end position="432"/>
    </location>
</feature>
<feature type="domain" description="Ig-like" evidence="6">
    <location>
        <begin position="33"/>
        <end position="106"/>
    </location>
</feature>
<keyword evidence="4" id="KW-0393">Immunoglobulin domain</keyword>
<reference evidence="7 8" key="1">
    <citation type="submission" date="2013-11" db="EMBL/GenBank/DDBJ databases">
        <title>Draft genome of the bovine lungworm Dictyocaulus viviparus.</title>
        <authorList>
            <person name="Mitreva M."/>
        </authorList>
    </citation>
    <scope>NUCLEOTIDE SEQUENCE [LARGE SCALE GENOMIC DNA]</scope>
    <source>
        <strain evidence="7 8">HannoverDv2000</strain>
    </source>
</reference>
<dbReference type="SMART" id="SM00408">
    <property type="entry name" value="IGc2"/>
    <property type="match status" value="2"/>
</dbReference>
<keyword evidence="3" id="KW-1015">Disulfide bond</keyword>
<dbReference type="PANTHER" id="PTHR12231:SF269">
    <property type="entry name" value="FASCILIN 2-LIKE PROTEIN"/>
    <property type="match status" value="1"/>
</dbReference>
<dbReference type="PROSITE" id="PS50835">
    <property type="entry name" value="IG_LIKE"/>
    <property type="match status" value="3"/>
</dbReference>
<keyword evidence="5" id="KW-0472">Membrane</keyword>